<protein>
    <submittedName>
        <fullName evidence="1">Uncharacterized protein</fullName>
    </submittedName>
</protein>
<name>A0ACC2XMM9_9TREE</name>
<sequence length="634" mass="70588">MSGTSAPRANFNSDVLQYALPQQVGGEQVNGRTLQNPYHNGVYAADGTWYPAPPMLLQTAGFHHEPPRDQESGLAIAMITNGSVGSHYAFQHPSLPVTIPSVFADPSSALPGPEPRSDTRYIVTQSESLSTSAPVMGTGGWISQSVIPMSALEPIPPVARTLKKPRQQFSACTACRTRRVKCDLKDIRLEWEKIHNGGDIERTPTLETAGDHQPGSNASDGKKKKAKPTMTEKPNLAIISKMEDVQCTNCYNRETTCIDEFAYRKRNKGKRPILEEISSRRSQEVFEEGSLESQYTYSVNPDIPQLANGQLTMQISAPQEARVDRMLPPGLPRTWSGISEPADAYNSQGAMHDLGNTTSADLAHRQPDALEVQLTLQNGKSVADMALGSSVSSQQKLSTFDPQQSSNVISPEATEYGSREFMLASDHRHFHSYTASVAPSTPRSISSRGPSQETTQNSQISLRKFRIPDLKLVHKTLTGAKARRSERVNRQLLNDAWEALEESWIEFESIKTFSPGPLTQRDDVVRFADGWKIFMFEAHNVIRESLEHRARILTQNRHNAQLMDLSIGEKQLDARDQNILEIQHLCSIARAKCGHILREIVVIVRQHINTNFFEWDASLVRGKFPPRSSIIYLN</sequence>
<evidence type="ECO:0000313" key="2">
    <source>
        <dbReference type="Proteomes" id="UP001243375"/>
    </source>
</evidence>
<reference evidence="1" key="1">
    <citation type="submission" date="2023-04" db="EMBL/GenBank/DDBJ databases">
        <title>Draft Genome sequencing of Naganishia species isolated from polar environments using Oxford Nanopore Technology.</title>
        <authorList>
            <person name="Leo P."/>
            <person name="Venkateswaran K."/>
        </authorList>
    </citation>
    <scope>NUCLEOTIDE SEQUENCE</scope>
    <source>
        <strain evidence="1">MNA-CCFEE 5425</strain>
    </source>
</reference>
<proteinExistence type="predicted"/>
<dbReference type="Proteomes" id="UP001243375">
    <property type="component" value="Unassembled WGS sequence"/>
</dbReference>
<evidence type="ECO:0000313" key="1">
    <source>
        <dbReference type="EMBL" id="KAJ9125305.1"/>
    </source>
</evidence>
<accession>A0ACC2XMM9</accession>
<gene>
    <name evidence="1" type="ORF">QFC22_000261</name>
</gene>
<dbReference type="EMBL" id="JASBWU010000001">
    <property type="protein sequence ID" value="KAJ9125305.1"/>
    <property type="molecule type" value="Genomic_DNA"/>
</dbReference>
<comment type="caution">
    <text evidence="1">The sequence shown here is derived from an EMBL/GenBank/DDBJ whole genome shotgun (WGS) entry which is preliminary data.</text>
</comment>
<keyword evidence="2" id="KW-1185">Reference proteome</keyword>
<organism evidence="1 2">
    <name type="scientific">Naganishia vaughanmartiniae</name>
    <dbReference type="NCBI Taxonomy" id="1424756"/>
    <lineage>
        <taxon>Eukaryota</taxon>
        <taxon>Fungi</taxon>
        <taxon>Dikarya</taxon>
        <taxon>Basidiomycota</taxon>
        <taxon>Agaricomycotina</taxon>
        <taxon>Tremellomycetes</taxon>
        <taxon>Filobasidiales</taxon>
        <taxon>Filobasidiaceae</taxon>
        <taxon>Naganishia</taxon>
    </lineage>
</organism>